<dbReference type="PRINTS" id="PR02088">
    <property type="entry name" value="HAUSAUGMINL2"/>
</dbReference>
<dbReference type="RefSeq" id="XP_021528778.1">
    <property type="nucleotide sequence ID" value="XM_021673103.2"/>
</dbReference>
<dbReference type="GO" id="GO:0005813">
    <property type="term" value="C:centrosome"/>
    <property type="evidence" value="ECO:0007669"/>
    <property type="project" value="Ensembl"/>
</dbReference>
<organism evidence="1 2">
    <name type="scientific">Aotus nancymaae</name>
    <name type="common">Ma's night monkey</name>
    <dbReference type="NCBI Taxonomy" id="37293"/>
    <lineage>
        <taxon>Eukaryota</taxon>
        <taxon>Metazoa</taxon>
        <taxon>Chordata</taxon>
        <taxon>Craniata</taxon>
        <taxon>Vertebrata</taxon>
        <taxon>Euteleostomi</taxon>
        <taxon>Mammalia</taxon>
        <taxon>Eutheria</taxon>
        <taxon>Euarchontoglires</taxon>
        <taxon>Primates</taxon>
        <taxon>Haplorrhini</taxon>
        <taxon>Platyrrhini</taxon>
        <taxon>Aotidae</taxon>
        <taxon>Aotus</taxon>
    </lineage>
</organism>
<dbReference type="GO" id="GO:0070652">
    <property type="term" value="C:HAUS complex"/>
    <property type="evidence" value="ECO:0007669"/>
    <property type="project" value="Ensembl"/>
</dbReference>
<dbReference type="PANTHER" id="PTHR16039:SF1">
    <property type="entry name" value="HAUS AUGMIN-LIKE COMPLEX SUBUNIT 2"/>
    <property type="match status" value="1"/>
</dbReference>
<evidence type="ECO:0000313" key="1">
    <source>
        <dbReference type="Ensembl" id="ENSANAP00000006358.1"/>
    </source>
</evidence>
<dbReference type="InterPro" id="IPR028346">
    <property type="entry name" value="HAUS2"/>
</dbReference>
<gene>
    <name evidence="1" type="primary">HAUS2</name>
</gene>
<dbReference type="GeneID" id="105710027"/>
<dbReference type="GO" id="GO:1990498">
    <property type="term" value="C:mitotic spindle microtubule"/>
    <property type="evidence" value="ECO:0007669"/>
    <property type="project" value="Ensembl"/>
</dbReference>
<proteinExistence type="predicted"/>
<dbReference type="GO" id="GO:0007098">
    <property type="term" value="P:centrosome cycle"/>
    <property type="evidence" value="ECO:0007669"/>
    <property type="project" value="Ensembl"/>
</dbReference>
<dbReference type="AlphaFoldDB" id="A0A2K5CCE3"/>
<name>A0A2K5CCE3_AOTNA</name>
<dbReference type="CTD" id="55142"/>
<reference evidence="1" key="1">
    <citation type="submission" date="2025-08" db="UniProtKB">
        <authorList>
            <consortium name="Ensembl"/>
        </authorList>
    </citation>
    <scope>IDENTIFICATION</scope>
</reference>
<accession>A0A2K5CCE3</accession>
<dbReference type="Pfam" id="PF15003">
    <property type="entry name" value="HAUS2"/>
    <property type="match status" value="1"/>
</dbReference>
<dbReference type="GeneTree" id="ENSGT00390000004927"/>
<dbReference type="OrthoDB" id="2436605at2759"/>
<dbReference type="STRING" id="37293.ENSANAP00000006358"/>
<dbReference type="Ensembl" id="ENSANAT00000024126.1">
    <property type="protein sequence ID" value="ENSANAP00000006358.1"/>
    <property type="gene ID" value="ENSANAG00000021259.1"/>
</dbReference>
<dbReference type="Proteomes" id="UP000233020">
    <property type="component" value="Unplaced"/>
</dbReference>
<sequence>MATANPWDPASAPNGAGLVLGHFIASGLVTQEMLNTSKKTASCFVNFSRLQQITNIQAEIYQKNLEIELLKLEKDTADVVHPFFLAQKCHTLQSMNNHLEAVLKEKRSLRQRLLKPMCQENLPIEAVYHRYMVDLLELAVTFIERLETHLETIRNIPHLAANLKKMSKALAKMDILVTETEELAENILKWRKQQKEVCSYIPKILAEEDYLYKHDITVPPLPFTSKVHVQTVNAK</sequence>
<evidence type="ECO:0000313" key="2">
    <source>
        <dbReference type="Proteomes" id="UP000233020"/>
    </source>
</evidence>
<dbReference type="KEGG" id="anan:105710027"/>
<protein>
    <submittedName>
        <fullName evidence="1">HAUS augmin like complex subunit 2</fullName>
    </submittedName>
</protein>
<keyword evidence="2" id="KW-1185">Reference proteome</keyword>
<dbReference type="GO" id="GO:0007020">
    <property type="term" value="P:microtubule nucleation"/>
    <property type="evidence" value="ECO:0007669"/>
    <property type="project" value="TreeGrafter"/>
</dbReference>
<reference evidence="1" key="2">
    <citation type="submission" date="2025-09" db="UniProtKB">
        <authorList>
            <consortium name="Ensembl"/>
        </authorList>
    </citation>
    <scope>IDENTIFICATION</scope>
</reference>
<dbReference type="InterPro" id="IPR026242">
    <property type="entry name" value="HAUS2_metazoa"/>
</dbReference>
<dbReference type="OMA" id="AKMDMLV"/>
<dbReference type="GO" id="GO:0051225">
    <property type="term" value="P:spindle assembly"/>
    <property type="evidence" value="ECO:0007669"/>
    <property type="project" value="Ensembl"/>
</dbReference>
<dbReference type="PANTHER" id="PTHR16039">
    <property type="entry name" value="HAUS AUGMIN-LIKE COMPLEX SUBUNIT 2"/>
    <property type="match status" value="1"/>
</dbReference>